<dbReference type="AlphaFoldDB" id="A0A9W7AY13"/>
<evidence type="ECO:0000256" key="2">
    <source>
        <dbReference type="ARBA" id="ARBA00013064"/>
    </source>
</evidence>
<dbReference type="CDD" id="cd14498">
    <property type="entry name" value="DSP"/>
    <property type="match status" value="1"/>
</dbReference>
<dbReference type="SMART" id="SM00195">
    <property type="entry name" value="DSPc"/>
    <property type="match status" value="1"/>
</dbReference>
<evidence type="ECO:0000259" key="6">
    <source>
        <dbReference type="PROSITE" id="PS50056"/>
    </source>
</evidence>
<gene>
    <name evidence="7" type="ORF">TL16_g06937</name>
</gene>
<dbReference type="PANTHER" id="PTHR10159">
    <property type="entry name" value="DUAL SPECIFICITY PROTEIN PHOSPHATASE"/>
    <property type="match status" value="1"/>
</dbReference>
<dbReference type="PROSITE" id="PS00383">
    <property type="entry name" value="TYR_PHOSPHATASE_1"/>
    <property type="match status" value="1"/>
</dbReference>
<dbReference type="SUPFAM" id="SSF52799">
    <property type="entry name" value="(Phosphotyrosine protein) phosphatases II"/>
    <property type="match status" value="1"/>
</dbReference>
<comment type="similarity">
    <text evidence="1">Belongs to the protein-tyrosine phosphatase family. Non-receptor class dual specificity subfamily.</text>
</comment>
<feature type="domain" description="Tyrosine-protein phosphatase" evidence="5">
    <location>
        <begin position="13"/>
        <end position="160"/>
    </location>
</feature>
<evidence type="ECO:0000256" key="3">
    <source>
        <dbReference type="ARBA" id="ARBA00022801"/>
    </source>
</evidence>
<organism evidence="7 8">
    <name type="scientific">Triparma laevis f. inornata</name>
    <dbReference type="NCBI Taxonomy" id="1714386"/>
    <lineage>
        <taxon>Eukaryota</taxon>
        <taxon>Sar</taxon>
        <taxon>Stramenopiles</taxon>
        <taxon>Ochrophyta</taxon>
        <taxon>Bolidophyceae</taxon>
        <taxon>Parmales</taxon>
        <taxon>Triparmaceae</taxon>
        <taxon>Triparma</taxon>
    </lineage>
</organism>
<dbReference type="PANTHER" id="PTHR10159:SF519">
    <property type="entry name" value="DUAL SPECIFICITY PROTEIN PHOSPHATASE MPK3"/>
    <property type="match status" value="1"/>
</dbReference>
<dbReference type="InterPro" id="IPR016130">
    <property type="entry name" value="Tyr_Pase_AS"/>
</dbReference>
<dbReference type="InterPro" id="IPR000387">
    <property type="entry name" value="Tyr_Pase_dom"/>
</dbReference>
<dbReference type="EMBL" id="BLQM01000214">
    <property type="protein sequence ID" value="GMH76000.1"/>
    <property type="molecule type" value="Genomic_DNA"/>
</dbReference>
<dbReference type="PROSITE" id="PS50054">
    <property type="entry name" value="TYR_PHOSPHATASE_DUAL"/>
    <property type="match status" value="1"/>
</dbReference>
<dbReference type="GO" id="GO:0004725">
    <property type="term" value="F:protein tyrosine phosphatase activity"/>
    <property type="evidence" value="ECO:0007669"/>
    <property type="project" value="UniProtKB-EC"/>
</dbReference>
<dbReference type="InterPro" id="IPR003595">
    <property type="entry name" value="Tyr_Pase_cat"/>
</dbReference>
<feature type="domain" description="Tyrosine specific protein phosphatases" evidence="6">
    <location>
        <begin position="84"/>
        <end position="149"/>
    </location>
</feature>
<evidence type="ECO:0000256" key="1">
    <source>
        <dbReference type="ARBA" id="ARBA00008601"/>
    </source>
</evidence>
<dbReference type="PROSITE" id="PS50056">
    <property type="entry name" value="TYR_PHOSPHATASE_2"/>
    <property type="match status" value="1"/>
</dbReference>
<dbReference type="GO" id="GO:0043409">
    <property type="term" value="P:negative regulation of MAPK cascade"/>
    <property type="evidence" value="ECO:0007669"/>
    <property type="project" value="TreeGrafter"/>
</dbReference>
<evidence type="ECO:0000313" key="8">
    <source>
        <dbReference type="Proteomes" id="UP001162640"/>
    </source>
</evidence>
<comment type="caution">
    <text evidence="7">The sequence shown here is derived from an EMBL/GenBank/DDBJ whole genome shotgun (WGS) entry which is preliminary data.</text>
</comment>
<proteinExistence type="inferred from homology"/>
<dbReference type="Proteomes" id="UP001162640">
    <property type="component" value="Unassembled WGS sequence"/>
</dbReference>
<dbReference type="Gene3D" id="3.90.190.10">
    <property type="entry name" value="Protein tyrosine phosphatase superfamily"/>
    <property type="match status" value="1"/>
</dbReference>
<dbReference type="GO" id="GO:0005737">
    <property type="term" value="C:cytoplasm"/>
    <property type="evidence" value="ECO:0007669"/>
    <property type="project" value="TreeGrafter"/>
</dbReference>
<reference evidence="8" key="1">
    <citation type="journal article" date="2023" name="Commun. Biol.">
        <title>Genome analysis of Parmales, the sister group of diatoms, reveals the evolutionary specialization of diatoms from phago-mixotrophs to photoautotrophs.</title>
        <authorList>
            <person name="Ban H."/>
            <person name="Sato S."/>
            <person name="Yoshikawa S."/>
            <person name="Yamada K."/>
            <person name="Nakamura Y."/>
            <person name="Ichinomiya M."/>
            <person name="Sato N."/>
            <person name="Blanc-Mathieu R."/>
            <person name="Endo H."/>
            <person name="Kuwata A."/>
            <person name="Ogata H."/>
        </authorList>
    </citation>
    <scope>NUCLEOTIDE SEQUENCE [LARGE SCALE GENOMIC DNA]</scope>
</reference>
<dbReference type="SMART" id="SM00404">
    <property type="entry name" value="PTPc_motif"/>
    <property type="match status" value="1"/>
</dbReference>
<evidence type="ECO:0000256" key="4">
    <source>
        <dbReference type="ARBA" id="ARBA00022912"/>
    </source>
</evidence>
<evidence type="ECO:0000313" key="7">
    <source>
        <dbReference type="EMBL" id="GMH76000.1"/>
    </source>
</evidence>
<dbReference type="InterPro" id="IPR029021">
    <property type="entry name" value="Prot-tyrosine_phosphatase-like"/>
</dbReference>
<dbReference type="InterPro" id="IPR000340">
    <property type="entry name" value="Dual-sp_phosphatase_cat-dom"/>
</dbReference>
<dbReference type="InterPro" id="IPR020422">
    <property type="entry name" value="TYR_PHOSPHATASE_DUAL_dom"/>
</dbReference>
<evidence type="ECO:0000259" key="5">
    <source>
        <dbReference type="PROSITE" id="PS50054"/>
    </source>
</evidence>
<protein>
    <recommendedName>
        <fullName evidence="2">protein-tyrosine-phosphatase</fullName>
        <ecNumber evidence="2">3.1.3.48</ecNumber>
    </recommendedName>
</protein>
<accession>A0A9W7AY13</accession>
<dbReference type="Pfam" id="PF00782">
    <property type="entry name" value="DSPc"/>
    <property type="match status" value="1"/>
</dbReference>
<keyword evidence="4" id="KW-0904">Protein phosphatase</keyword>
<sequence>MARQRDPGPSLMPFSDSITRLFVGNGAQAMDVKTLKRLNIGAVLNCAPNVCKDPVKKDHMKFISYATVDAHDDSTFSILSTCLDDATSFIDAAHARGKGVLVHCMAGSNRSATLGMAYILSRDKPNLFDLFEEASMVRPSILQNQSFQLQLCQLAKGLNCLTRRESDNVRNKKKVK</sequence>
<keyword evidence="3" id="KW-0378">Hydrolase</keyword>
<name>A0A9W7AY13_9STRA</name>
<dbReference type="EC" id="3.1.3.48" evidence="2"/>